<evidence type="ECO:0000256" key="1">
    <source>
        <dbReference type="SAM" id="SignalP"/>
    </source>
</evidence>
<protein>
    <recommendedName>
        <fullName evidence="4">Secreted protein</fullName>
    </recommendedName>
</protein>
<dbReference type="EMBL" id="KV921323">
    <property type="protein sequence ID" value="ORE18743.1"/>
    <property type="molecule type" value="Genomic_DNA"/>
</dbReference>
<reference evidence="2 3" key="1">
    <citation type="journal article" date="2016" name="Proc. Natl. Acad. Sci. U.S.A.">
        <title>Lipid metabolic changes in an early divergent fungus govern the establishment of a mutualistic symbiosis with endobacteria.</title>
        <authorList>
            <person name="Lastovetsky O.A."/>
            <person name="Gaspar M.L."/>
            <person name="Mondo S.J."/>
            <person name="LaButti K.M."/>
            <person name="Sandor L."/>
            <person name="Grigoriev I.V."/>
            <person name="Henry S.A."/>
            <person name="Pawlowska T.E."/>
        </authorList>
    </citation>
    <scope>NUCLEOTIDE SEQUENCE [LARGE SCALE GENOMIC DNA]</scope>
    <source>
        <strain evidence="2 3">ATCC 11559</strain>
    </source>
</reference>
<accession>A0A1X0S352</accession>
<sequence>MTSSKFALFLLQAKFLTAWLLELSKRQRVTDIGMFCKRKRKRNSTKIQFLEPSPNDRFTEAMTGSSFYQRKWLHIGNVTKVLKFGFIQK</sequence>
<name>A0A1X0S352_RHIZD</name>
<feature type="chain" id="PRO_5012191093" description="Secreted protein" evidence="1">
    <location>
        <begin position="19"/>
        <end position="89"/>
    </location>
</feature>
<gene>
    <name evidence="2" type="ORF">BCV71DRAFT_226722</name>
</gene>
<evidence type="ECO:0000313" key="2">
    <source>
        <dbReference type="EMBL" id="ORE18743.1"/>
    </source>
</evidence>
<feature type="signal peptide" evidence="1">
    <location>
        <begin position="1"/>
        <end position="18"/>
    </location>
</feature>
<evidence type="ECO:0008006" key="4">
    <source>
        <dbReference type="Google" id="ProtNLM"/>
    </source>
</evidence>
<proteinExistence type="predicted"/>
<evidence type="ECO:0000313" key="3">
    <source>
        <dbReference type="Proteomes" id="UP000242381"/>
    </source>
</evidence>
<organism evidence="2 3">
    <name type="scientific">Rhizopus microsporus</name>
    <dbReference type="NCBI Taxonomy" id="58291"/>
    <lineage>
        <taxon>Eukaryota</taxon>
        <taxon>Fungi</taxon>
        <taxon>Fungi incertae sedis</taxon>
        <taxon>Mucoromycota</taxon>
        <taxon>Mucoromycotina</taxon>
        <taxon>Mucoromycetes</taxon>
        <taxon>Mucorales</taxon>
        <taxon>Mucorineae</taxon>
        <taxon>Rhizopodaceae</taxon>
        <taxon>Rhizopus</taxon>
    </lineage>
</organism>
<dbReference type="Proteomes" id="UP000242381">
    <property type="component" value="Unassembled WGS sequence"/>
</dbReference>
<keyword evidence="1" id="KW-0732">Signal</keyword>
<dbReference type="AlphaFoldDB" id="A0A1X0S352"/>